<name>A0A8S5TNC6_9CAUD</name>
<accession>A0A8S5TNC6</accession>
<sequence length="105" mass="12156">METSNELAGLIEKLVEEKVDEKMQVLEATYFAKSKQTLFTTKELADKWGCSAKTVDTYLKQGKVEPVDKSGRHYLYDLVEAEKAKQNYTKKVLVNQKLNYRMRAM</sequence>
<dbReference type="Gene3D" id="1.10.1660.10">
    <property type="match status" value="1"/>
</dbReference>
<dbReference type="SUPFAM" id="SSF46955">
    <property type="entry name" value="Putative DNA-binding domain"/>
    <property type="match status" value="1"/>
</dbReference>
<reference evidence="2" key="1">
    <citation type="journal article" date="2021" name="Proc. Natl. Acad. Sci. U.S.A.">
        <title>A Catalog of Tens of Thousands of Viruses from Human Metagenomes Reveals Hidden Associations with Chronic Diseases.</title>
        <authorList>
            <person name="Tisza M.J."/>
            <person name="Buck C.B."/>
        </authorList>
    </citation>
    <scope>NUCLEOTIDE SEQUENCE</scope>
    <source>
        <strain evidence="2">CtamP19</strain>
    </source>
</reference>
<protein>
    <recommendedName>
        <fullName evidence="1">HTH merR-type domain-containing protein</fullName>
    </recommendedName>
</protein>
<organism evidence="2">
    <name type="scientific">Siphoviridae sp. ctamP19</name>
    <dbReference type="NCBI Taxonomy" id="2827896"/>
    <lineage>
        <taxon>Viruses</taxon>
        <taxon>Duplodnaviria</taxon>
        <taxon>Heunggongvirae</taxon>
        <taxon>Uroviricota</taxon>
        <taxon>Caudoviricetes</taxon>
    </lineage>
</organism>
<dbReference type="EMBL" id="BK032864">
    <property type="protein sequence ID" value="DAF64642.1"/>
    <property type="molecule type" value="Genomic_DNA"/>
</dbReference>
<dbReference type="InterPro" id="IPR009061">
    <property type="entry name" value="DNA-bd_dom_put_sf"/>
</dbReference>
<dbReference type="InterPro" id="IPR000551">
    <property type="entry name" value="MerR-type_HTH_dom"/>
</dbReference>
<evidence type="ECO:0000313" key="2">
    <source>
        <dbReference type="EMBL" id="DAF64642.1"/>
    </source>
</evidence>
<feature type="domain" description="HTH merR-type" evidence="1">
    <location>
        <begin position="39"/>
        <end position="79"/>
    </location>
</feature>
<evidence type="ECO:0000259" key="1">
    <source>
        <dbReference type="Pfam" id="PF13411"/>
    </source>
</evidence>
<proteinExistence type="predicted"/>
<dbReference type="Pfam" id="PF13411">
    <property type="entry name" value="MerR_1"/>
    <property type="match status" value="1"/>
</dbReference>